<name>A0A2X3K5J2_9BACT</name>
<keyword evidence="3" id="KW-0436">Ligase</keyword>
<dbReference type="GO" id="GO:0009249">
    <property type="term" value="P:protein lipoylation"/>
    <property type="evidence" value="ECO:0007669"/>
    <property type="project" value="InterPro"/>
</dbReference>
<organism evidence="3 4">
    <name type="scientific">Candidatus Bipolaricaulis anaerobius</name>
    <dbReference type="NCBI Taxonomy" id="2026885"/>
    <lineage>
        <taxon>Bacteria</taxon>
        <taxon>Candidatus Bipolaricaulota</taxon>
        <taxon>Candidatus Bipolaricaulia</taxon>
        <taxon>Candidatus Bipolaricaulales</taxon>
        <taxon>Candidatus Bipolaricaulaceae</taxon>
        <taxon>Candidatus Bipolaricaulis</taxon>
    </lineage>
</organism>
<dbReference type="EMBL" id="LS483254">
    <property type="protein sequence ID" value="SQD92283.1"/>
    <property type="molecule type" value="Genomic_DNA"/>
</dbReference>
<reference evidence="4" key="1">
    <citation type="submission" date="2018-05" db="EMBL/GenBank/DDBJ databases">
        <authorList>
            <person name="Hao L."/>
        </authorList>
    </citation>
    <scope>NUCLEOTIDE SEQUENCE [LARGE SCALE GENOMIC DNA]</scope>
</reference>
<evidence type="ECO:0000313" key="3">
    <source>
        <dbReference type="EMBL" id="SQD92283.1"/>
    </source>
</evidence>
<dbReference type="AlphaFoldDB" id="A0A2X3K5J2"/>
<keyword evidence="4" id="KW-1185">Reference proteome</keyword>
<protein>
    <submittedName>
        <fullName evidence="3">Lipoate-protein ligase A (LplA)</fullName>
        <ecNumber evidence="3">6.3.1.20</ecNumber>
    </submittedName>
</protein>
<dbReference type="Gene3D" id="3.30.930.10">
    <property type="entry name" value="Bira Bifunctional Protein, Domain 2"/>
    <property type="match status" value="1"/>
</dbReference>
<dbReference type="InterPro" id="IPR045864">
    <property type="entry name" value="aa-tRNA-synth_II/BPL/LPL"/>
</dbReference>
<gene>
    <name evidence="3" type="ORF">BARAN1_0258</name>
</gene>
<dbReference type="PROSITE" id="PS51733">
    <property type="entry name" value="BPL_LPL_CATALYTIC"/>
    <property type="match status" value="1"/>
</dbReference>
<sequence>MRFLLDLEYRDPLLNLALDEAILGAVAREEVPPTLRVWRNPRCVVVGRGQRIEDEADLEACARLRIPVLKRPSGGGAVYHHAGNLNFSLTLPLTAPWTSVRESQGYLTGLLSSALEERLGIEAEPRGGAVFVGEAKVSGSAQLRRRALLHHGTLLLSPDTVPMEALLLALRAGYAPHGVPSQPATGGDLSSLTGHRVTIEEGIRLILSAFRPLGRAGLAAISLREWALADALSSARGGS</sequence>
<proteinExistence type="predicted"/>
<dbReference type="PANTHER" id="PTHR12561:SF3">
    <property type="entry name" value="LIPOYLTRANSFERASE 1, MITOCHONDRIAL"/>
    <property type="match status" value="1"/>
</dbReference>
<dbReference type="CDD" id="cd16443">
    <property type="entry name" value="LplA"/>
    <property type="match status" value="1"/>
</dbReference>
<dbReference type="GO" id="GO:0017118">
    <property type="term" value="F:lipoyltransferase activity"/>
    <property type="evidence" value="ECO:0007669"/>
    <property type="project" value="TreeGrafter"/>
</dbReference>
<dbReference type="GO" id="GO:0005737">
    <property type="term" value="C:cytoplasm"/>
    <property type="evidence" value="ECO:0007669"/>
    <property type="project" value="TreeGrafter"/>
</dbReference>
<evidence type="ECO:0000313" key="4">
    <source>
        <dbReference type="Proteomes" id="UP000249818"/>
    </source>
</evidence>
<dbReference type="InterPro" id="IPR004143">
    <property type="entry name" value="BPL_LPL_catalytic"/>
</dbReference>
<accession>A0A2X3K5J2</accession>
<dbReference type="SUPFAM" id="SSF55681">
    <property type="entry name" value="Class II aaRS and biotin synthetases"/>
    <property type="match status" value="1"/>
</dbReference>
<dbReference type="Proteomes" id="UP000249818">
    <property type="component" value="Chromosome BARAN1"/>
</dbReference>
<dbReference type="UniPathway" id="UPA00537">
    <property type="reaction ID" value="UER00595"/>
</dbReference>
<comment type="pathway">
    <text evidence="1">Protein modification; protein lipoylation via exogenous pathway; protein N(6)-(lipoyl)lysine from lipoate: step 2/2.</text>
</comment>
<dbReference type="OrthoDB" id="9788148at2"/>
<dbReference type="InterPro" id="IPR004562">
    <property type="entry name" value="LipoylTrfase_LipoateP_Ligase"/>
</dbReference>
<dbReference type="EC" id="6.3.1.20" evidence="3"/>
<dbReference type="GO" id="GO:0016979">
    <property type="term" value="F:lipoate-protein ligase activity"/>
    <property type="evidence" value="ECO:0007669"/>
    <property type="project" value="UniProtKB-EC"/>
</dbReference>
<evidence type="ECO:0000259" key="2">
    <source>
        <dbReference type="PROSITE" id="PS51733"/>
    </source>
</evidence>
<dbReference type="Pfam" id="PF21948">
    <property type="entry name" value="LplA-B_cat"/>
    <property type="match status" value="1"/>
</dbReference>
<dbReference type="RefSeq" id="WP_122030523.1">
    <property type="nucleotide sequence ID" value="NZ_LS483254.1"/>
</dbReference>
<dbReference type="KEGG" id="bana:BARAN1_0258"/>
<feature type="domain" description="BPL/LPL catalytic" evidence="2">
    <location>
        <begin position="29"/>
        <end position="218"/>
    </location>
</feature>
<evidence type="ECO:0000256" key="1">
    <source>
        <dbReference type="ARBA" id="ARBA00005085"/>
    </source>
</evidence>
<dbReference type="PANTHER" id="PTHR12561">
    <property type="entry name" value="LIPOATE-PROTEIN LIGASE"/>
    <property type="match status" value="1"/>
</dbReference>